<dbReference type="Proteomes" id="UP000282957">
    <property type="component" value="Unassembled WGS sequence"/>
</dbReference>
<evidence type="ECO:0000313" key="4">
    <source>
        <dbReference type="EMBL" id="RVT95284.1"/>
    </source>
</evidence>
<dbReference type="GO" id="GO:0008657">
    <property type="term" value="F:DNA topoisomerase type II (double strand cut, ATP-hydrolyzing) inhibitor activity"/>
    <property type="evidence" value="ECO:0007669"/>
    <property type="project" value="UniProtKB-UniRule"/>
</dbReference>
<dbReference type="EMBL" id="SACL01000006">
    <property type="protein sequence ID" value="RVT95284.1"/>
    <property type="molecule type" value="Genomic_DNA"/>
</dbReference>
<dbReference type="PANTHER" id="PTHR36150">
    <property type="entry name" value="DNA GYRASE INHIBITOR YACG"/>
    <property type="match status" value="1"/>
</dbReference>
<gene>
    <name evidence="3 4" type="primary">yacG</name>
    <name evidence="4" type="ORF">EOD42_17015</name>
</gene>
<keyword evidence="1 3" id="KW-0479">Metal-binding</keyword>
<dbReference type="HAMAP" id="MF_00649">
    <property type="entry name" value="DNA_gyrase_inhibitor_YacG"/>
    <property type="match status" value="1"/>
</dbReference>
<dbReference type="GO" id="GO:0008270">
    <property type="term" value="F:zinc ion binding"/>
    <property type="evidence" value="ECO:0007669"/>
    <property type="project" value="UniProtKB-UniRule"/>
</dbReference>
<accession>A0A437MCA9</accession>
<dbReference type="Pfam" id="PF03884">
    <property type="entry name" value="YacG"/>
    <property type="match status" value="1"/>
</dbReference>
<comment type="subunit">
    <text evidence="3">Interacts with GyrB.</text>
</comment>
<dbReference type="OrthoDB" id="9809663at2"/>
<comment type="cofactor">
    <cofactor evidence="3">
        <name>Zn(2+)</name>
        <dbReference type="ChEBI" id="CHEBI:29105"/>
    </cofactor>
    <text evidence="3">Binds 1 zinc ion.</text>
</comment>
<dbReference type="GO" id="GO:0006355">
    <property type="term" value="P:regulation of DNA-templated transcription"/>
    <property type="evidence" value="ECO:0007669"/>
    <property type="project" value="InterPro"/>
</dbReference>
<dbReference type="InterPro" id="IPR005584">
    <property type="entry name" value="DNA_gyrase_inhibitor_YacG"/>
</dbReference>
<feature type="binding site" evidence="3">
    <location>
        <position position="26"/>
    </location>
    <ligand>
        <name>Zn(2+)</name>
        <dbReference type="ChEBI" id="CHEBI:29105"/>
    </ligand>
</feature>
<evidence type="ECO:0000256" key="2">
    <source>
        <dbReference type="ARBA" id="ARBA00022833"/>
    </source>
</evidence>
<proteinExistence type="inferred from homology"/>
<keyword evidence="2 3" id="KW-0862">Zinc</keyword>
<keyword evidence="5" id="KW-1185">Reference proteome</keyword>
<protein>
    <recommendedName>
        <fullName evidence="3">DNA gyrase inhibitor YacG</fullName>
    </recommendedName>
</protein>
<feature type="binding site" evidence="3">
    <location>
        <position position="7"/>
    </location>
    <ligand>
        <name>Zn(2+)</name>
        <dbReference type="ChEBI" id="CHEBI:29105"/>
    </ligand>
</feature>
<dbReference type="PANTHER" id="PTHR36150:SF1">
    <property type="entry name" value="DNA GYRASE INHIBITOR YACG"/>
    <property type="match status" value="1"/>
</dbReference>
<comment type="caution">
    <text evidence="4">The sequence shown here is derived from an EMBL/GenBank/DDBJ whole genome shotgun (WGS) entry which is preliminary data.</text>
</comment>
<evidence type="ECO:0000256" key="1">
    <source>
        <dbReference type="ARBA" id="ARBA00022723"/>
    </source>
</evidence>
<comment type="similarity">
    <text evidence="3">Belongs to the DNA gyrase inhibitor YacG family.</text>
</comment>
<dbReference type="SUPFAM" id="SSF57716">
    <property type="entry name" value="Glucocorticoid receptor-like (DNA-binding domain)"/>
    <property type="match status" value="1"/>
</dbReference>
<dbReference type="Gene3D" id="3.30.50.10">
    <property type="entry name" value="Erythroid Transcription Factor GATA-1, subunit A"/>
    <property type="match status" value="1"/>
</dbReference>
<evidence type="ECO:0000256" key="3">
    <source>
        <dbReference type="HAMAP-Rule" id="MF_00649"/>
    </source>
</evidence>
<reference evidence="4 5" key="1">
    <citation type="submission" date="2019-01" db="EMBL/GenBank/DDBJ databases">
        <authorList>
            <person name="Chen W.-M."/>
        </authorList>
    </citation>
    <scope>NUCLEOTIDE SEQUENCE [LARGE SCALE GENOMIC DNA]</scope>
    <source>
        <strain evidence="4 5">CCP-6</strain>
    </source>
</reference>
<dbReference type="RefSeq" id="WP_127788772.1">
    <property type="nucleotide sequence ID" value="NZ_SACL01000006.1"/>
</dbReference>
<sequence>MTDAKPCPICQKPAVLAFKPFCSARCRQVDLGKWLTESYSVPAQPPGEEDDGA</sequence>
<feature type="binding site" evidence="3">
    <location>
        <position position="22"/>
    </location>
    <ligand>
        <name>Zn(2+)</name>
        <dbReference type="ChEBI" id="CHEBI:29105"/>
    </ligand>
</feature>
<dbReference type="AlphaFoldDB" id="A0A437MCA9"/>
<evidence type="ECO:0000313" key="5">
    <source>
        <dbReference type="Proteomes" id="UP000282957"/>
    </source>
</evidence>
<dbReference type="InterPro" id="IPR013088">
    <property type="entry name" value="Znf_NHR/GATA"/>
</dbReference>
<comment type="function">
    <text evidence="3">Inhibits all the catalytic activities of DNA gyrase by preventing its interaction with DNA. Acts by binding directly to the C-terminal domain of GyrB, which probably disrupts DNA binding by the gyrase.</text>
</comment>
<organism evidence="4 5">
    <name type="scientific">Rhodovarius crocodyli</name>
    <dbReference type="NCBI Taxonomy" id="1979269"/>
    <lineage>
        <taxon>Bacteria</taxon>
        <taxon>Pseudomonadati</taxon>
        <taxon>Pseudomonadota</taxon>
        <taxon>Alphaproteobacteria</taxon>
        <taxon>Acetobacterales</taxon>
        <taxon>Roseomonadaceae</taxon>
        <taxon>Rhodovarius</taxon>
    </lineage>
</organism>
<name>A0A437MCA9_9PROT</name>
<feature type="binding site" evidence="3">
    <location>
        <position position="10"/>
    </location>
    <ligand>
        <name>Zn(2+)</name>
        <dbReference type="ChEBI" id="CHEBI:29105"/>
    </ligand>
</feature>